<evidence type="ECO:0000256" key="2">
    <source>
        <dbReference type="ARBA" id="ARBA00001946"/>
    </source>
</evidence>
<sequence length="685" mass="71092">MRLVDQWRRALARARRGELAVLRQPWHRPVPGGTVAPYLVKVLCADEGRLAAWGTRYGLPARGICRHGSIPHYDLWGPLADRAWAELAPATLGTGPDAGPGENAEGAGPGAPPPGGSPFPHQGSSPSQGGTVLDHRNPERPAGIDSQAPGPAPAGGGPGPRAVVAVLRGPWPAGDAAARLVRAGWPGAGALYDRWQHVLEIAPLPPELARRLAHEAAGQTGFATWRPYAGAASLLLGGSLPQLWSLACRWGGHPAVPDPGRGPEPGGTTAGLGAPFTGRDQPASGEDLTRSAGHALARALLSLPHLPPGRLGAEGGAAPLSPAGVPAGSPVGGTAPAGRGRAGPVSAAPAAGAPWPAGGFPAGPVPLALGPRKVDFRGRSLLFGRRTLIMGVLNVTPDSFSDGGRYNAPDRALRRALEMVAEGADLIDVGAESANIAASKPELEEELARLVPVVERLVREVDVPISIDTYKAPVAEAALEAGAHIINDISGLHADPDLAAVCARYGAGVVIMHLQGHPRRLAREPRYDDVVLDVARYLAEGVQRALAAGVRPEAIVVDPGIGVGKRTRHNLEILENLGAFRSLGYPVLLGASRTSVIGNILETPIGDRLEGTLATTALAVVHGADMVRVHDVRANARVARMADALVRGWDEPAGGWPFDAVTGRQRRPLRELGRLPVRPGDQSRT</sequence>
<keyword evidence="10" id="KW-0289">Folate biosynthesis</keyword>
<feature type="region of interest" description="Disordered" evidence="13">
    <location>
        <begin position="312"/>
        <end position="349"/>
    </location>
</feature>
<evidence type="ECO:0000259" key="14">
    <source>
        <dbReference type="PROSITE" id="PS50972"/>
    </source>
</evidence>
<dbReference type="SUPFAM" id="SSF51717">
    <property type="entry name" value="Dihydropteroate synthetase-like"/>
    <property type="match status" value="1"/>
</dbReference>
<evidence type="ECO:0000256" key="13">
    <source>
        <dbReference type="SAM" id="MobiDB-lite"/>
    </source>
</evidence>
<dbReference type="Proteomes" id="UP000005710">
    <property type="component" value="Unassembled WGS sequence"/>
</dbReference>
<comment type="pathway">
    <text evidence="3">Cofactor biosynthesis; tetrahydrofolate biosynthesis; 7,8-dihydrofolate from 2-amino-4-hydroxy-6-hydroxymethyl-7,8-dihydropteridine diphosphate and 4-aminobenzoate: step 1/2.</text>
</comment>
<dbReference type="GO" id="GO:0046654">
    <property type="term" value="P:tetrahydrofolate biosynthetic process"/>
    <property type="evidence" value="ECO:0007669"/>
    <property type="project" value="UniProtKB-UniPathway"/>
</dbReference>
<organism evidence="15 16">
    <name type="scientific">Thermaerobacter subterraneus DSM 13965</name>
    <dbReference type="NCBI Taxonomy" id="867903"/>
    <lineage>
        <taxon>Bacteria</taxon>
        <taxon>Bacillati</taxon>
        <taxon>Bacillota</taxon>
        <taxon>Clostridia</taxon>
        <taxon>Eubacteriales</taxon>
        <taxon>Clostridiales Family XVII. Incertae Sedis</taxon>
        <taxon>Thermaerobacter</taxon>
    </lineage>
</organism>
<dbReference type="EMBL" id="AENY02000003">
    <property type="protein sequence ID" value="EKP94394.1"/>
    <property type="molecule type" value="Genomic_DNA"/>
</dbReference>
<evidence type="ECO:0000313" key="16">
    <source>
        <dbReference type="Proteomes" id="UP000005710"/>
    </source>
</evidence>
<evidence type="ECO:0000256" key="6">
    <source>
        <dbReference type="ARBA" id="ARBA00016919"/>
    </source>
</evidence>
<feature type="compositionally biased region" description="Low complexity" evidence="13">
    <location>
        <begin position="95"/>
        <end position="106"/>
    </location>
</feature>
<evidence type="ECO:0000256" key="3">
    <source>
        <dbReference type="ARBA" id="ARBA00004763"/>
    </source>
</evidence>
<feature type="region of interest" description="Disordered" evidence="13">
    <location>
        <begin position="255"/>
        <end position="289"/>
    </location>
</feature>
<dbReference type="GO" id="GO:0005829">
    <property type="term" value="C:cytosol"/>
    <property type="evidence" value="ECO:0007669"/>
    <property type="project" value="TreeGrafter"/>
</dbReference>
<keyword evidence="7" id="KW-0808">Transferase</keyword>
<evidence type="ECO:0000256" key="10">
    <source>
        <dbReference type="ARBA" id="ARBA00022909"/>
    </source>
</evidence>
<dbReference type="InterPro" id="IPR006390">
    <property type="entry name" value="DHP_synth_dom"/>
</dbReference>
<dbReference type="PROSITE" id="PS50972">
    <property type="entry name" value="PTERIN_BINDING"/>
    <property type="match status" value="1"/>
</dbReference>
<dbReference type="PROSITE" id="PS00792">
    <property type="entry name" value="DHPS_1"/>
    <property type="match status" value="1"/>
</dbReference>
<reference evidence="15" key="1">
    <citation type="submission" date="2010-10" db="EMBL/GenBank/DDBJ databases">
        <authorList>
            <consortium name="US DOE Joint Genome Institute (JGI-PGF)"/>
            <person name="Lucas S."/>
            <person name="Copeland A."/>
            <person name="Lapidus A."/>
            <person name="Bruce D."/>
            <person name="Goodwin L."/>
            <person name="Pitluck S."/>
            <person name="Kyrpides N."/>
            <person name="Mavromatis K."/>
            <person name="Detter J.C."/>
            <person name="Han C."/>
            <person name="Land M."/>
            <person name="Hauser L."/>
            <person name="Markowitz V."/>
            <person name="Cheng J.-F."/>
            <person name="Hugenholtz P."/>
            <person name="Woyke T."/>
            <person name="Wu D."/>
            <person name="Pukall R."/>
            <person name="Wahrenburg C."/>
            <person name="Brambilla E."/>
            <person name="Klenk H.-P."/>
            <person name="Eisen J.A."/>
        </authorList>
    </citation>
    <scope>NUCLEOTIDE SEQUENCE [LARGE SCALE GENOMIC DNA]</scope>
    <source>
        <strain evidence="15">DSM 13965</strain>
    </source>
</reference>
<dbReference type="UniPathway" id="UPA00077">
    <property type="reaction ID" value="UER00156"/>
</dbReference>
<evidence type="ECO:0000256" key="12">
    <source>
        <dbReference type="ARBA" id="ARBA00053449"/>
    </source>
</evidence>
<proteinExistence type="inferred from homology"/>
<gene>
    <name evidence="15" type="ORF">ThesuDRAFT_02127</name>
</gene>
<evidence type="ECO:0000313" key="15">
    <source>
        <dbReference type="EMBL" id="EKP94394.1"/>
    </source>
</evidence>
<dbReference type="InterPro" id="IPR000489">
    <property type="entry name" value="Pterin-binding_dom"/>
</dbReference>
<feature type="compositionally biased region" description="Low complexity" evidence="13">
    <location>
        <begin position="118"/>
        <end position="130"/>
    </location>
</feature>
<evidence type="ECO:0000256" key="11">
    <source>
        <dbReference type="ARBA" id="ARBA00030193"/>
    </source>
</evidence>
<evidence type="ECO:0000256" key="7">
    <source>
        <dbReference type="ARBA" id="ARBA00022679"/>
    </source>
</evidence>
<dbReference type="GO" id="GO:0004156">
    <property type="term" value="F:dihydropteroate synthase activity"/>
    <property type="evidence" value="ECO:0007669"/>
    <property type="project" value="UniProtKB-EC"/>
</dbReference>
<dbReference type="GO" id="GO:0046872">
    <property type="term" value="F:metal ion binding"/>
    <property type="evidence" value="ECO:0007669"/>
    <property type="project" value="UniProtKB-KW"/>
</dbReference>
<dbReference type="InterPro" id="IPR045031">
    <property type="entry name" value="DHP_synth-like"/>
</dbReference>
<feature type="domain" description="Pterin-binding" evidence="14">
    <location>
        <begin position="387"/>
        <end position="640"/>
    </location>
</feature>
<feature type="region of interest" description="Disordered" evidence="13">
    <location>
        <begin position="90"/>
        <end position="161"/>
    </location>
</feature>
<keyword evidence="16" id="KW-1185">Reference proteome</keyword>
<dbReference type="STRING" id="867903.ThesuDRAFT_02127"/>
<comment type="catalytic activity">
    <reaction evidence="1">
        <text>(7,8-dihydropterin-6-yl)methyl diphosphate + 4-aminobenzoate = 7,8-dihydropteroate + diphosphate</text>
        <dbReference type="Rhea" id="RHEA:19949"/>
        <dbReference type="ChEBI" id="CHEBI:17836"/>
        <dbReference type="ChEBI" id="CHEBI:17839"/>
        <dbReference type="ChEBI" id="CHEBI:33019"/>
        <dbReference type="ChEBI" id="CHEBI:72950"/>
        <dbReference type="EC" id="2.5.1.15"/>
    </reaction>
</comment>
<dbReference type="FunFam" id="3.20.20.20:FF:000006">
    <property type="entry name" value="Dihydropteroate synthase"/>
    <property type="match status" value="1"/>
</dbReference>
<keyword evidence="9" id="KW-0460">Magnesium</keyword>
<name>K6Q0G7_9FIRM</name>
<dbReference type="CDD" id="cd00739">
    <property type="entry name" value="DHPS"/>
    <property type="match status" value="1"/>
</dbReference>
<evidence type="ECO:0000256" key="1">
    <source>
        <dbReference type="ARBA" id="ARBA00000012"/>
    </source>
</evidence>
<comment type="similarity">
    <text evidence="4">Belongs to the DHPS family.</text>
</comment>
<evidence type="ECO:0000256" key="5">
    <source>
        <dbReference type="ARBA" id="ARBA00012458"/>
    </source>
</evidence>
<dbReference type="AlphaFoldDB" id="K6Q0G7"/>
<dbReference type="GO" id="GO:0046656">
    <property type="term" value="P:folic acid biosynthetic process"/>
    <property type="evidence" value="ECO:0007669"/>
    <property type="project" value="UniProtKB-KW"/>
</dbReference>
<comment type="cofactor">
    <cofactor evidence="2">
        <name>Mg(2+)</name>
        <dbReference type="ChEBI" id="CHEBI:18420"/>
    </cofactor>
</comment>
<dbReference type="EC" id="2.5.1.15" evidence="5"/>
<evidence type="ECO:0000256" key="8">
    <source>
        <dbReference type="ARBA" id="ARBA00022723"/>
    </source>
</evidence>
<dbReference type="PANTHER" id="PTHR20941">
    <property type="entry name" value="FOLATE SYNTHESIS PROTEINS"/>
    <property type="match status" value="1"/>
</dbReference>
<evidence type="ECO:0000256" key="9">
    <source>
        <dbReference type="ARBA" id="ARBA00022842"/>
    </source>
</evidence>
<evidence type="ECO:0000256" key="4">
    <source>
        <dbReference type="ARBA" id="ARBA00009503"/>
    </source>
</evidence>
<accession>K6Q0G7</accession>
<dbReference type="eggNOG" id="COG0294">
    <property type="taxonomic scope" value="Bacteria"/>
</dbReference>
<keyword evidence="8" id="KW-0479">Metal-binding</keyword>
<comment type="function">
    <text evidence="12">Catalyzes the condensation of para-aminobenzoate (pABA) with 6-hydroxymethyl-7,8-dihydropterin diphosphate (DHPt-PP) to form 7,8-dihydropteroate (H2Pte), the immediate precursor of folate derivatives.</text>
</comment>
<dbReference type="Pfam" id="PF00809">
    <property type="entry name" value="Pterin_bind"/>
    <property type="match status" value="1"/>
</dbReference>
<dbReference type="InterPro" id="IPR011005">
    <property type="entry name" value="Dihydropteroate_synth-like_sf"/>
</dbReference>
<dbReference type="Gene3D" id="3.20.20.20">
    <property type="entry name" value="Dihydropteroate synthase-like"/>
    <property type="match status" value="1"/>
</dbReference>
<feature type="compositionally biased region" description="Low complexity" evidence="13">
    <location>
        <begin position="321"/>
        <end position="349"/>
    </location>
</feature>
<protein>
    <recommendedName>
        <fullName evidence="6">Dihydropteroate synthase</fullName>
        <ecNumber evidence="5">2.5.1.15</ecNumber>
    </recommendedName>
    <alternativeName>
        <fullName evidence="11">Dihydropteroate pyrophosphorylase</fullName>
    </alternativeName>
</protein>
<dbReference type="HOGENOM" id="CLU_025575_0_0_9"/>
<dbReference type="NCBIfam" id="TIGR01496">
    <property type="entry name" value="DHPS"/>
    <property type="match status" value="1"/>
</dbReference>
<comment type="caution">
    <text evidence="15">The sequence shown here is derived from an EMBL/GenBank/DDBJ whole genome shotgun (WGS) entry which is preliminary data.</text>
</comment>
<reference evidence="15" key="2">
    <citation type="submission" date="2012-10" db="EMBL/GenBank/DDBJ databases">
        <title>Improved high-quality draft of Thermaerobacter subterraneus C21, DSM 13965.</title>
        <authorList>
            <consortium name="DOE Joint Genome Institute"/>
            <person name="Eisen J."/>
            <person name="Huntemann M."/>
            <person name="Wei C.-L."/>
            <person name="Han J."/>
            <person name="Detter J.C."/>
            <person name="Han C."/>
            <person name="Tapia R."/>
            <person name="Chen A."/>
            <person name="Kyrpides N."/>
            <person name="Mavromatis K."/>
            <person name="Markowitz V."/>
            <person name="Szeto E."/>
            <person name="Ivanova N."/>
            <person name="Mikhailova N."/>
            <person name="Ovchinnikova G."/>
            <person name="Pagani I."/>
            <person name="Pati A."/>
            <person name="Goodwin L."/>
            <person name="Nordberg H.P."/>
            <person name="Cantor M.N."/>
            <person name="Hua S.X."/>
            <person name="Woyke T."/>
            <person name="Eisen J."/>
            <person name="Klenk H.-P."/>
        </authorList>
    </citation>
    <scope>NUCLEOTIDE SEQUENCE [LARGE SCALE GENOMIC DNA]</scope>
    <source>
        <strain evidence="15">DSM 13965</strain>
    </source>
</reference>
<dbReference type="PANTHER" id="PTHR20941:SF1">
    <property type="entry name" value="FOLIC ACID SYNTHESIS PROTEIN FOL1"/>
    <property type="match status" value="1"/>
</dbReference>